<dbReference type="AlphaFoldDB" id="A0A7T2GI35"/>
<dbReference type="Gene3D" id="3.40.50.150">
    <property type="entry name" value="Vaccinia Virus protein VP39"/>
    <property type="match status" value="1"/>
</dbReference>
<dbReference type="SUPFAM" id="SSF53335">
    <property type="entry name" value="S-adenosyl-L-methionine-dependent methyltransferases"/>
    <property type="match status" value="1"/>
</dbReference>
<keyword evidence="2" id="KW-0949">S-adenosyl-L-methionine</keyword>
<dbReference type="InterPro" id="IPR029063">
    <property type="entry name" value="SAM-dependent_MTases_sf"/>
</dbReference>
<name>A0A7T2GI35_9SPHN</name>
<dbReference type="GO" id="GO:0008757">
    <property type="term" value="F:S-adenosylmethionine-dependent methyltransferase activity"/>
    <property type="evidence" value="ECO:0007669"/>
    <property type="project" value="UniProtKB-ARBA"/>
</dbReference>
<accession>A0A7T2GI35</accession>
<dbReference type="GO" id="GO:0003676">
    <property type="term" value="F:nucleic acid binding"/>
    <property type="evidence" value="ECO:0007669"/>
    <property type="project" value="InterPro"/>
</dbReference>
<evidence type="ECO:0000256" key="1">
    <source>
        <dbReference type="ARBA" id="ARBA00022603"/>
    </source>
</evidence>
<dbReference type="PROSITE" id="PS00092">
    <property type="entry name" value="N6_MTASE"/>
    <property type="match status" value="1"/>
</dbReference>
<reference evidence="4 5" key="1">
    <citation type="submission" date="2020-11" db="EMBL/GenBank/DDBJ databases">
        <title>Genome seq and assembly of Sphingosinicella sp.</title>
        <authorList>
            <person name="Chhetri G."/>
        </authorList>
    </citation>
    <scope>NUCLEOTIDE SEQUENCE [LARGE SCALE GENOMIC DNA]</scope>
    <source>
        <strain evidence="4 5">UDD2</strain>
    </source>
</reference>
<evidence type="ECO:0000259" key="3">
    <source>
        <dbReference type="Pfam" id="PF05175"/>
    </source>
</evidence>
<dbReference type="InterPro" id="IPR002052">
    <property type="entry name" value="DNA_methylase_N6_adenine_CS"/>
</dbReference>
<dbReference type="InterPro" id="IPR007848">
    <property type="entry name" value="Small_mtfrase_dom"/>
</dbReference>
<dbReference type="Proteomes" id="UP000594873">
    <property type="component" value="Chromosome"/>
</dbReference>
<sequence>MRALDCGQLALLRLLEGLRAGGYRFVTVTPDSHRRILAREPGRLARDLRDIFGWNLPFRPASLDQALLGHLREANALDEAGEGLLKSRVRVSSLDELLFLHSAYPTEAEDSVFFGPDSYRFAAFLQAELKGRAAPRRIVDIGAGSGVGGIVAARALGLAAPVLTDINPAALRLAAVNACFAEVDVVSVEGSGLDGVGMPFDLAIANPPFIADGQSRAYRDGGDMHGAGLSLDWTVEAARRVERGGHVLLYTGSAIVSGRDRLRDALEEALPPLQCTLRYREIDPDIFGEELSLPAYAGVDRIAAVGAVIEKA</sequence>
<evidence type="ECO:0000313" key="5">
    <source>
        <dbReference type="Proteomes" id="UP000594873"/>
    </source>
</evidence>
<protein>
    <submittedName>
        <fullName evidence="4">Methyltransferase</fullName>
    </submittedName>
</protein>
<gene>
    <name evidence="4" type="ORF">IC614_07690</name>
</gene>
<dbReference type="KEGG" id="sflv:IC614_07690"/>
<dbReference type="RefSeq" id="WP_200970773.1">
    <property type="nucleotide sequence ID" value="NZ_CP065592.1"/>
</dbReference>
<evidence type="ECO:0000313" key="4">
    <source>
        <dbReference type="EMBL" id="QPQ54246.1"/>
    </source>
</evidence>
<organism evidence="4 5">
    <name type="scientific">Allosphingosinicella flava</name>
    <dbReference type="NCBI Taxonomy" id="2771430"/>
    <lineage>
        <taxon>Bacteria</taxon>
        <taxon>Pseudomonadati</taxon>
        <taxon>Pseudomonadota</taxon>
        <taxon>Alphaproteobacteria</taxon>
        <taxon>Sphingomonadales</taxon>
        <taxon>Sphingomonadaceae</taxon>
        <taxon>Allosphingosinicella</taxon>
    </lineage>
</organism>
<feature type="domain" description="Methyltransferase small" evidence="3">
    <location>
        <begin position="125"/>
        <end position="214"/>
    </location>
</feature>
<dbReference type="Pfam" id="PF05175">
    <property type="entry name" value="MTS"/>
    <property type="match status" value="1"/>
</dbReference>
<dbReference type="EMBL" id="CP065592">
    <property type="protein sequence ID" value="QPQ54246.1"/>
    <property type="molecule type" value="Genomic_DNA"/>
</dbReference>
<dbReference type="CDD" id="cd02440">
    <property type="entry name" value="AdoMet_MTases"/>
    <property type="match status" value="1"/>
</dbReference>
<dbReference type="GO" id="GO:0008170">
    <property type="term" value="F:N-methyltransferase activity"/>
    <property type="evidence" value="ECO:0007669"/>
    <property type="project" value="UniProtKB-ARBA"/>
</dbReference>
<dbReference type="GO" id="GO:0032259">
    <property type="term" value="P:methylation"/>
    <property type="evidence" value="ECO:0007669"/>
    <property type="project" value="UniProtKB-KW"/>
</dbReference>
<keyword evidence="5" id="KW-1185">Reference proteome</keyword>
<evidence type="ECO:0000256" key="2">
    <source>
        <dbReference type="ARBA" id="ARBA00022691"/>
    </source>
</evidence>
<keyword evidence="4" id="KW-0808">Transferase</keyword>
<keyword evidence="1 4" id="KW-0489">Methyltransferase</keyword>
<proteinExistence type="predicted"/>